<feature type="transmembrane region" description="Helical" evidence="8">
    <location>
        <begin position="20"/>
        <end position="42"/>
    </location>
</feature>
<feature type="transmembrane region" description="Helical" evidence="8">
    <location>
        <begin position="233"/>
        <end position="255"/>
    </location>
</feature>
<keyword evidence="4 8" id="KW-0812">Transmembrane</keyword>
<feature type="transmembrane region" description="Helical" evidence="8">
    <location>
        <begin position="262"/>
        <end position="280"/>
    </location>
</feature>
<dbReference type="InterPro" id="IPR024041">
    <property type="entry name" value="NH4_transpt_AmtB-like_dom"/>
</dbReference>
<evidence type="ECO:0000256" key="1">
    <source>
        <dbReference type="ARBA" id="ARBA00004141"/>
    </source>
</evidence>
<dbReference type="InterPro" id="IPR018047">
    <property type="entry name" value="Ammonium_transpt_CS"/>
</dbReference>
<evidence type="ECO:0000256" key="4">
    <source>
        <dbReference type="ARBA" id="ARBA00022692"/>
    </source>
</evidence>
<evidence type="ECO:0000256" key="2">
    <source>
        <dbReference type="ARBA" id="ARBA00005887"/>
    </source>
</evidence>
<accession>A0ABX6XPW3</accession>
<feature type="transmembrane region" description="Helical" evidence="8">
    <location>
        <begin position="351"/>
        <end position="372"/>
    </location>
</feature>
<evidence type="ECO:0000256" key="5">
    <source>
        <dbReference type="ARBA" id="ARBA00022989"/>
    </source>
</evidence>
<dbReference type="SUPFAM" id="SSF111352">
    <property type="entry name" value="Ammonium transporter"/>
    <property type="match status" value="1"/>
</dbReference>
<dbReference type="RefSeq" id="WP_102840879.1">
    <property type="nucleotide sequence ID" value="NZ_CP065720.1"/>
</dbReference>
<keyword evidence="6 8" id="KW-0472">Membrane</keyword>
<keyword evidence="3" id="KW-0813">Transport</keyword>
<dbReference type="InterPro" id="IPR029020">
    <property type="entry name" value="Ammonium/urea_transptr"/>
</dbReference>
<feature type="transmembrane region" description="Helical" evidence="8">
    <location>
        <begin position="54"/>
        <end position="73"/>
    </location>
</feature>
<feature type="transmembrane region" description="Helical" evidence="8">
    <location>
        <begin position="164"/>
        <end position="185"/>
    </location>
</feature>
<evidence type="ECO:0000313" key="11">
    <source>
        <dbReference type="Proteomes" id="UP000595058"/>
    </source>
</evidence>
<gene>
    <name evidence="10" type="ORF">I6G34_12280</name>
</gene>
<dbReference type="PANTHER" id="PTHR11730">
    <property type="entry name" value="AMMONIUM TRANSPORTER"/>
    <property type="match status" value="1"/>
</dbReference>
<protein>
    <submittedName>
        <fullName evidence="10">Ammonium transporter</fullName>
    </submittedName>
</protein>
<evidence type="ECO:0000259" key="9">
    <source>
        <dbReference type="Pfam" id="PF00909"/>
    </source>
</evidence>
<dbReference type="PANTHER" id="PTHR11730:SF89">
    <property type="entry name" value="AMMONIUM TRANSPORTER SLL0108-RELATED"/>
    <property type="match status" value="1"/>
</dbReference>
<feature type="transmembrane region" description="Helical" evidence="8">
    <location>
        <begin position="286"/>
        <end position="304"/>
    </location>
</feature>
<feature type="transmembrane region" description="Helical" evidence="8">
    <location>
        <begin position="93"/>
        <end position="112"/>
    </location>
</feature>
<comment type="subcellular location">
    <subcellularLocation>
        <location evidence="1">Membrane</location>
        <topology evidence="1">Multi-pass membrane protein</topology>
    </subcellularLocation>
</comment>
<feature type="transmembrane region" description="Helical" evidence="8">
    <location>
        <begin position="316"/>
        <end position="339"/>
    </location>
</feature>
<evidence type="ECO:0000256" key="7">
    <source>
        <dbReference type="ARBA" id="ARBA00023177"/>
    </source>
</evidence>
<dbReference type="Gene3D" id="1.10.3430.10">
    <property type="entry name" value="Ammonium transporter AmtB like domains"/>
    <property type="match status" value="1"/>
</dbReference>
<dbReference type="Pfam" id="PF00909">
    <property type="entry name" value="Ammonium_transp"/>
    <property type="match status" value="1"/>
</dbReference>
<keyword evidence="5 8" id="KW-1133">Transmembrane helix</keyword>
<evidence type="ECO:0000256" key="8">
    <source>
        <dbReference type="SAM" id="Phobius"/>
    </source>
</evidence>
<evidence type="ECO:0000313" key="10">
    <source>
        <dbReference type="EMBL" id="QPT16236.1"/>
    </source>
</evidence>
<dbReference type="PROSITE" id="PS01219">
    <property type="entry name" value="AMMONIUM_TRANSP"/>
    <property type="match status" value="1"/>
</dbReference>
<reference evidence="10 11" key="1">
    <citation type="submission" date="2020-12" db="EMBL/GenBank/DDBJ databases">
        <title>FDA dAtabase for Regulatory Grade micrObial Sequences (FDA-ARGOS): Supporting development and validation of Infectious Disease Dx tests.</title>
        <authorList>
            <person name="Sproer C."/>
            <person name="Gronow S."/>
            <person name="Severitt S."/>
            <person name="Schroder I."/>
            <person name="Tallon L."/>
            <person name="Sadzewicz L."/>
            <person name="Zhao X."/>
            <person name="Boylan J."/>
            <person name="Ott S."/>
            <person name="Bowen H."/>
            <person name="Vavikolanu K."/>
            <person name="Mehta A."/>
            <person name="Aluvathingal J."/>
            <person name="Nadendla S."/>
            <person name="Lowell S."/>
            <person name="Myers T."/>
            <person name="Yan Y."/>
            <person name="Sichtig H."/>
        </authorList>
    </citation>
    <scope>NUCLEOTIDE SEQUENCE [LARGE SCALE GENOMIC DNA]</scope>
    <source>
        <strain evidence="10 11">FDAARGOS_877</strain>
    </source>
</reference>
<evidence type="ECO:0000256" key="6">
    <source>
        <dbReference type="ARBA" id="ARBA00023136"/>
    </source>
</evidence>
<keyword evidence="7" id="KW-0924">Ammonia transport</keyword>
<organism evidence="10 11">
    <name type="scientific">Stutzerimonas frequens</name>
    <dbReference type="NCBI Taxonomy" id="2968969"/>
    <lineage>
        <taxon>Bacteria</taxon>
        <taxon>Pseudomonadati</taxon>
        <taxon>Pseudomonadota</taxon>
        <taxon>Gammaproteobacteria</taxon>
        <taxon>Pseudomonadales</taxon>
        <taxon>Pseudomonadaceae</taxon>
        <taxon>Stutzerimonas</taxon>
    </lineage>
</organism>
<feature type="transmembrane region" description="Helical" evidence="8">
    <location>
        <begin position="124"/>
        <end position="144"/>
    </location>
</feature>
<dbReference type="GeneID" id="75214089"/>
<feature type="domain" description="Ammonium transporter AmtB-like" evidence="9">
    <location>
        <begin position="19"/>
        <end position="394"/>
    </location>
</feature>
<sequence>MENLNSAVETLVHGSNTLFLLMGAVMVLAMHAGFAFLEVGTVRLKNQVNALSKIITDFAVSTLAYFFIGYWIAYGVTFMQPADQLVADHGYALVKLFFLLTFAAAIPAIISGGIAERARFGPQLCATLLIVAFVYPFFEGLIWNGNFGFQAWLEHQFGAPFHDFAGSVVVHAMGGWLAFGAVILLGRRNGRYRDGRLVAFAPSNIPFLALGSWILIVGWFGFNVMSAQSIEGISGLVAVNSLMAMVGGTAAAWLAGRNDPGFLHNGPLAGLVAVCAGSDLMHPVGALATGAIAGALFVWAFTATQNRWKIDDVLGVWPLHGLCGIWGGIACGIFGQAALGGLGGVSLISQVIGSGLGMLVALVGGFGVYGLLKHSMGIRLSQEEEFNGADLSIHRIGALSHD</sequence>
<keyword evidence="11" id="KW-1185">Reference proteome</keyword>
<dbReference type="Proteomes" id="UP000595058">
    <property type="component" value="Chromosome"/>
</dbReference>
<dbReference type="EMBL" id="CP065720">
    <property type="protein sequence ID" value="QPT16236.1"/>
    <property type="molecule type" value="Genomic_DNA"/>
</dbReference>
<comment type="similarity">
    <text evidence="2">Belongs to the ammonia transporter channel (TC 1.A.11.2) family.</text>
</comment>
<feature type="transmembrane region" description="Helical" evidence="8">
    <location>
        <begin position="197"/>
        <end position="221"/>
    </location>
</feature>
<name>A0ABX6XPW3_9GAMM</name>
<evidence type="ECO:0000256" key="3">
    <source>
        <dbReference type="ARBA" id="ARBA00022448"/>
    </source>
</evidence>
<proteinExistence type="inferred from homology"/>